<protein>
    <submittedName>
        <fullName evidence="1">Uncharacterized protein</fullName>
    </submittedName>
</protein>
<accession>A0ACC3C8J9</accession>
<evidence type="ECO:0000313" key="1">
    <source>
        <dbReference type="EMBL" id="KAK1866512.1"/>
    </source>
</evidence>
<proteinExistence type="predicted"/>
<reference evidence="1" key="1">
    <citation type="submission" date="2019-11" db="EMBL/GenBank/DDBJ databases">
        <title>Nori genome reveals adaptations in red seaweeds to the harsh intertidal environment.</title>
        <authorList>
            <person name="Wang D."/>
            <person name="Mao Y."/>
        </authorList>
    </citation>
    <scope>NUCLEOTIDE SEQUENCE</scope>
    <source>
        <tissue evidence="1">Gametophyte</tissue>
    </source>
</reference>
<dbReference type="EMBL" id="CM020619">
    <property type="protein sequence ID" value="KAK1866512.1"/>
    <property type="molecule type" value="Genomic_DNA"/>
</dbReference>
<name>A0ACC3C8J9_PYRYE</name>
<sequence length="456" mass="42965">MASCTDGRAAMASAPGGHADRDAPMDVDDGGGSTDGRPAVDAVGGVSAGGGSGPACATVIETVAVTGRTASTSERGPSRDPATGGGSDAAVGSRAATASAPAVPGGGGYGGGPARVGATGGTADAAVGGRATATAGPGKPRQGEHPRGDGANLATVDPVPPPPDPPLNTTAGMEGVVMAGERDFAPLLGTAAVPSISTAGGTAAAPPDTATPRRPLAAESFGWPRRAAAPAQPLAASTPTDASAPPATGAAAAAMAPAARRPPAPTDAPTASSASAASAEGACMPPPPAPIPPTLAAATALAAAVRVPGLPPRAAVKATRRKRVRGTATADGAAAADATTRRTAGTAPGVAPARAIAKVRSRAAAPATPRFHPPPAAGDTDVPTTPANELARAAVLPTSAWPTAAAGGADAQIGGVTADAATPDDPPATASSTAAAAASPAAAGTPPNVSDERRHE</sequence>
<gene>
    <name evidence="1" type="ORF">I4F81_009028</name>
</gene>
<evidence type="ECO:0000313" key="2">
    <source>
        <dbReference type="Proteomes" id="UP000798662"/>
    </source>
</evidence>
<comment type="caution">
    <text evidence="1">The sequence shown here is derived from an EMBL/GenBank/DDBJ whole genome shotgun (WGS) entry which is preliminary data.</text>
</comment>
<dbReference type="Proteomes" id="UP000798662">
    <property type="component" value="Chromosome 2"/>
</dbReference>
<organism evidence="1 2">
    <name type="scientific">Pyropia yezoensis</name>
    <name type="common">Susabi-nori</name>
    <name type="synonym">Porphyra yezoensis</name>
    <dbReference type="NCBI Taxonomy" id="2788"/>
    <lineage>
        <taxon>Eukaryota</taxon>
        <taxon>Rhodophyta</taxon>
        <taxon>Bangiophyceae</taxon>
        <taxon>Bangiales</taxon>
        <taxon>Bangiaceae</taxon>
        <taxon>Pyropia</taxon>
    </lineage>
</organism>
<keyword evidence="2" id="KW-1185">Reference proteome</keyword>